<dbReference type="PANTHER" id="PTHR42791:SF1">
    <property type="entry name" value="N-ACETYLTRANSFERASE DOMAIN-CONTAINING PROTEIN"/>
    <property type="match status" value="1"/>
</dbReference>
<dbReference type="GO" id="GO:0016747">
    <property type="term" value="F:acyltransferase activity, transferring groups other than amino-acyl groups"/>
    <property type="evidence" value="ECO:0007669"/>
    <property type="project" value="InterPro"/>
</dbReference>
<dbReference type="InterPro" id="IPR000182">
    <property type="entry name" value="GNAT_dom"/>
</dbReference>
<dbReference type="EMBL" id="JAPTNE010000019">
    <property type="protein sequence ID" value="MCZ0808280.1"/>
    <property type="molecule type" value="Genomic_DNA"/>
</dbReference>
<proteinExistence type="predicted"/>
<dbReference type="InterPro" id="IPR016181">
    <property type="entry name" value="Acyl_CoA_acyltransferase"/>
</dbReference>
<protein>
    <submittedName>
        <fullName evidence="2">GNAT family N-acetyltransferase</fullName>
        <ecNumber evidence="2">2.3.1.-</ecNumber>
    </submittedName>
</protein>
<evidence type="ECO:0000313" key="2">
    <source>
        <dbReference type="EMBL" id="MCZ0808280.1"/>
    </source>
</evidence>
<dbReference type="Proteomes" id="UP001077662">
    <property type="component" value="Unassembled WGS sequence"/>
</dbReference>
<dbReference type="InterPro" id="IPR052523">
    <property type="entry name" value="Trichothecene_AcTrans"/>
</dbReference>
<keyword evidence="2" id="KW-0808">Transferase</keyword>
<organism evidence="2 3">
    <name type="scientific">Brevibacillus laterosporus</name>
    <name type="common">Bacillus laterosporus</name>
    <dbReference type="NCBI Taxonomy" id="1465"/>
    <lineage>
        <taxon>Bacteria</taxon>
        <taxon>Bacillati</taxon>
        <taxon>Bacillota</taxon>
        <taxon>Bacilli</taxon>
        <taxon>Bacillales</taxon>
        <taxon>Paenibacillaceae</taxon>
        <taxon>Brevibacillus</taxon>
    </lineage>
</organism>
<dbReference type="AlphaFoldDB" id="A0AAP3DJL1"/>
<dbReference type="RefSeq" id="WP_258433978.1">
    <property type="nucleotide sequence ID" value="NZ_JANSGW010000019.1"/>
</dbReference>
<evidence type="ECO:0000313" key="3">
    <source>
        <dbReference type="Proteomes" id="UP001077662"/>
    </source>
</evidence>
<feature type="domain" description="N-acetyltransferase" evidence="1">
    <location>
        <begin position="36"/>
        <end position="178"/>
    </location>
</feature>
<gene>
    <name evidence="2" type="ORF">O0554_15410</name>
</gene>
<reference evidence="2" key="1">
    <citation type="submission" date="2022-09" db="EMBL/GenBank/DDBJ databases">
        <title>Genome analysis and characterization of larvicidal activity of Brevibacillus strains.</title>
        <authorList>
            <person name="Patrusheva E.V."/>
            <person name="Izotova A.O."/>
            <person name="Toshchakov S.V."/>
            <person name="Sineoky S.P."/>
        </authorList>
    </citation>
    <scope>NUCLEOTIDE SEQUENCE</scope>
    <source>
        <strain evidence="2">VKPM_B-13247</strain>
    </source>
</reference>
<dbReference type="Gene3D" id="3.40.630.30">
    <property type="match status" value="1"/>
</dbReference>
<accession>A0AAP3DJL1</accession>
<name>A0AAP3DJL1_BRELA</name>
<dbReference type="PROSITE" id="PS51186">
    <property type="entry name" value="GNAT"/>
    <property type="match status" value="1"/>
</dbReference>
<dbReference type="EC" id="2.3.1.-" evidence="2"/>
<sequence>MSHILEGTGLVEAEMNVAMVANLEQLEPVVLVPEGLVLRELSTAEDIVQFGEVLASLFGTSQESISVRSYYEQLSSYPQLLTEKMKLYLGEYKGEIVSIGSLIFTKESVGIYDIATRSEYRGKGFGSAMFNFLVEEAKKQKIPLCVLQASPDGINIYKKSGFQSVGQIKVFENRHLVD</sequence>
<dbReference type="CDD" id="cd04301">
    <property type="entry name" value="NAT_SF"/>
    <property type="match status" value="1"/>
</dbReference>
<dbReference type="PANTHER" id="PTHR42791">
    <property type="entry name" value="GNAT FAMILY ACETYLTRANSFERASE"/>
    <property type="match status" value="1"/>
</dbReference>
<dbReference type="SUPFAM" id="SSF55729">
    <property type="entry name" value="Acyl-CoA N-acyltransferases (Nat)"/>
    <property type="match status" value="1"/>
</dbReference>
<evidence type="ECO:0000259" key="1">
    <source>
        <dbReference type="PROSITE" id="PS51186"/>
    </source>
</evidence>
<keyword evidence="2" id="KW-0012">Acyltransferase</keyword>
<dbReference type="Pfam" id="PF13673">
    <property type="entry name" value="Acetyltransf_10"/>
    <property type="match status" value="1"/>
</dbReference>
<comment type="caution">
    <text evidence="2">The sequence shown here is derived from an EMBL/GenBank/DDBJ whole genome shotgun (WGS) entry which is preliminary data.</text>
</comment>